<comment type="caution">
    <text evidence="1">The sequence shown here is derived from an EMBL/GenBank/DDBJ whole genome shotgun (WGS) entry which is preliminary data.</text>
</comment>
<name>A0ABR3MVM0_9TELE</name>
<dbReference type="Proteomes" id="UP001558613">
    <property type="component" value="Unassembled WGS sequence"/>
</dbReference>
<dbReference type="PANTHER" id="PTHR37984">
    <property type="entry name" value="PROTEIN CBG26694"/>
    <property type="match status" value="1"/>
</dbReference>
<protein>
    <submittedName>
        <fullName evidence="1">Uncharacterized protein</fullName>
    </submittedName>
</protein>
<proteinExistence type="predicted"/>
<evidence type="ECO:0000313" key="1">
    <source>
        <dbReference type="EMBL" id="KAL1268700.1"/>
    </source>
</evidence>
<evidence type="ECO:0000313" key="2">
    <source>
        <dbReference type="Proteomes" id="UP001558613"/>
    </source>
</evidence>
<dbReference type="PANTHER" id="PTHR37984:SF13">
    <property type="entry name" value="RIBONUCLEASE H"/>
    <property type="match status" value="1"/>
</dbReference>
<keyword evidence="2" id="KW-1185">Reference proteome</keyword>
<reference evidence="1 2" key="1">
    <citation type="submission" date="2023-09" db="EMBL/GenBank/DDBJ databases">
        <authorList>
            <person name="Wang M."/>
        </authorList>
    </citation>
    <scope>NUCLEOTIDE SEQUENCE [LARGE SCALE GENOMIC DNA]</scope>
    <source>
        <strain evidence="1">GT-2023</strain>
        <tissue evidence="1">Liver</tissue>
    </source>
</reference>
<sequence length="133" mass="15272">MLGAYEYVISYRACKDHGNADALSCLPVAQHSEEEPEEEQVLMLDSIAGPLTTAAQIKHWTSKDPVLSRVREYVLKGWPDHSETQEFVPYKQRKQELRVQDGCVLWEPILLFQNRDVQICWNSCISPIQACPR</sequence>
<accession>A0ABR3MVM0</accession>
<organism evidence="1 2">
    <name type="scientific">Cirrhinus molitorella</name>
    <name type="common">mud carp</name>
    <dbReference type="NCBI Taxonomy" id="172907"/>
    <lineage>
        <taxon>Eukaryota</taxon>
        <taxon>Metazoa</taxon>
        <taxon>Chordata</taxon>
        <taxon>Craniata</taxon>
        <taxon>Vertebrata</taxon>
        <taxon>Euteleostomi</taxon>
        <taxon>Actinopterygii</taxon>
        <taxon>Neopterygii</taxon>
        <taxon>Teleostei</taxon>
        <taxon>Ostariophysi</taxon>
        <taxon>Cypriniformes</taxon>
        <taxon>Cyprinidae</taxon>
        <taxon>Labeoninae</taxon>
        <taxon>Labeonini</taxon>
        <taxon>Cirrhinus</taxon>
    </lineage>
</organism>
<dbReference type="EMBL" id="JAYMGO010000009">
    <property type="protein sequence ID" value="KAL1268700.1"/>
    <property type="molecule type" value="Genomic_DNA"/>
</dbReference>
<gene>
    <name evidence="1" type="ORF">QQF64_034063</name>
</gene>
<dbReference type="InterPro" id="IPR050951">
    <property type="entry name" value="Retrovirus_Pol_polyprotein"/>
</dbReference>